<dbReference type="InterPro" id="IPR019151">
    <property type="entry name" value="Proteasome_assmbl_chaperone_2"/>
</dbReference>
<dbReference type="Gene3D" id="3.40.50.10900">
    <property type="entry name" value="PAC-like subunit"/>
    <property type="match status" value="1"/>
</dbReference>
<dbReference type="Pfam" id="PF09754">
    <property type="entry name" value="PAC2"/>
    <property type="match status" value="1"/>
</dbReference>
<evidence type="ECO:0008006" key="2">
    <source>
        <dbReference type="Google" id="ProtNLM"/>
    </source>
</evidence>
<dbReference type="EMBL" id="BARW01004285">
    <property type="protein sequence ID" value="GAI61508.1"/>
    <property type="molecule type" value="Genomic_DNA"/>
</dbReference>
<sequence length="259" mass="28887">VKIYAKPKLKSPNMLASWPGISNVSLIAATYLKRKLDFKKLAEVEAFHFFDPIGVVVENSVVEAPQFPQSQFYYWKNKGGGSDIILFIGEDQPTAKGYELANCVLDVGLRFQVKRIYTCAAALTRIHHTEEPRVWGVATSQQVAEDLKKYDLIQKGNLHIAGLNGLLLGIAKERDIDGVCLLGEVPMYATRIQNPTAALAILMVLTKMLDIEIDTAELAQLAKETKEKMKQAAAAAMGEYIDYFTEPIWEYGGEEEEEE</sequence>
<gene>
    <name evidence="1" type="ORF">S12H4_10161</name>
</gene>
<reference evidence="1" key="1">
    <citation type="journal article" date="2014" name="Front. Microbiol.">
        <title>High frequency of phylogenetically diverse reductive dehalogenase-homologous genes in deep subseafloor sedimentary metagenomes.</title>
        <authorList>
            <person name="Kawai M."/>
            <person name="Futagami T."/>
            <person name="Toyoda A."/>
            <person name="Takaki Y."/>
            <person name="Nishi S."/>
            <person name="Hori S."/>
            <person name="Arai W."/>
            <person name="Tsubouchi T."/>
            <person name="Morono Y."/>
            <person name="Uchiyama I."/>
            <person name="Ito T."/>
            <person name="Fujiyama A."/>
            <person name="Inagaki F."/>
            <person name="Takami H."/>
        </authorList>
    </citation>
    <scope>NUCLEOTIDE SEQUENCE</scope>
    <source>
        <strain evidence="1">Expedition CK06-06</strain>
    </source>
</reference>
<name>X1PZZ4_9ZZZZ</name>
<proteinExistence type="predicted"/>
<dbReference type="PANTHER" id="PTHR35610:SF7">
    <property type="entry name" value="3-ISOPROPYLMALATE DEHYDRATASE"/>
    <property type="match status" value="1"/>
</dbReference>
<dbReference type="PANTHER" id="PTHR35610">
    <property type="entry name" value="3-ISOPROPYLMALATE DEHYDRATASE-RELATED"/>
    <property type="match status" value="1"/>
</dbReference>
<accession>X1PZZ4</accession>
<dbReference type="AlphaFoldDB" id="X1PZZ4"/>
<evidence type="ECO:0000313" key="1">
    <source>
        <dbReference type="EMBL" id="GAI61508.1"/>
    </source>
</evidence>
<protein>
    <recommendedName>
        <fullName evidence="2">Proteasome assembly chaperone family protein</fullName>
    </recommendedName>
</protein>
<dbReference type="InterPro" id="IPR038389">
    <property type="entry name" value="PSMG2_sf"/>
</dbReference>
<comment type="caution">
    <text evidence="1">The sequence shown here is derived from an EMBL/GenBank/DDBJ whole genome shotgun (WGS) entry which is preliminary data.</text>
</comment>
<organism evidence="1">
    <name type="scientific">marine sediment metagenome</name>
    <dbReference type="NCBI Taxonomy" id="412755"/>
    <lineage>
        <taxon>unclassified sequences</taxon>
        <taxon>metagenomes</taxon>
        <taxon>ecological metagenomes</taxon>
    </lineage>
</organism>
<feature type="non-terminal residue" evidence="1">
    <location>
        <position position="1"/>
    </location>
</feature>
<dbReference type="SUPFAM" id="SSF159659">
    <property type="entry name" value="Cgl1923-like"/>
    <property type="match status" value="1"/>
</dbReference>